<sequence>MAPPRGRGRGRGRGGQSTRGRRGRITGRGNDFATSRLREVDSDESSGEEAANNAPLDEMDMGDDAMVDDLSSDSELEEENAARPYNELLEILQANSDSKGPARKKRKLEGDTKRDQSVPSVAMEEEVQADDALQEQAPSEDEEDDQEDNDDNDDDEALGPFEKHFNSSEGADLAQRIQSIETYKWSSVKKEIDGLRVVQSVPEAGDLKPALFPPMKSTGGLKIKNKLKPRAAELLPKINGPAQQVAPYIFDYQDVLYGARTAPIAEDMRDIMALHCVNHIIKTRDQVLKNNARLAKDPDTDVEYRDQGFTRPKVLYILPTRQACVRAVNAITRFYQVEQQENKKRFTDTFSGPDDAGWENKPDDFRDLFGGNDDDMFRLGLKFTRKTVKYFAQFYSSDIILCSPLGLRTIMDQADEKKRDHDFLSSIEVVLVDHADALLMQLWDNVPYIFKHLNLQPKEAHGCDFSRVRNWYLDNHARYVRQTVLLTSFITPEINSLFSQSMQNAYGRVKFNPTYAGAITEIPMPVPVKQTFSRIDSLSPLKDPDTRFKHFTTTILSTLVKNITTGRGKGGAGTIIFIPSYLDFVRVRNHFAQSAQTTNVSFGAISEYTEAREVSRARSYFMNGRYSVLLYTERAHHFRRYQIRGVRRVIMYGLPENPTFYGELVGFLGLDPAAVIEAAEGGVRALFSKWDALKLERTVGTSRVGNMLREKGGDTFTFV</sequence>
<dbReference type="Pfam" id="PF06862">
    <property type="entry name" value="Utp25_C"/>
    <property type="match status" value="1"/>
</dbReference>
<comment type="subcellular location">
    <subcellularLocation>
        <location evidence="2 10">Nucleus</location>
        <location evidence="2 10">Nucleolus</location>
    </subcellularLocation>
</comment>
<keyword evidence="8 10" id="KW-0539">Nucleus</keyword>
<comment type="subunit">
    <text evidence="4 10">Component of the ribosomal small subunit (SSU) processome composed of at least 40 protein subunits and snoRNA U3.</text>
</comment>
<evidence type="ECO:0000256" key="3">
    <source>
        <dbReference type="ARBA" id="ARBA00009223"/>
    </source>
</evidence>
<dbReference type="Pfam" id="PF22916">
    <property type="entry name" value="UTP25_NTPase-like"/>
    <property type="match status" value="1"/>
</dbReference>
<comment type="similarity">
    <text evidence="3 10">Belongs to the UTP25 family.</text>
</comment>
<evidence type="ECO:0000256" key="5">
    <source>
        <dbReference type="ARBA" id="ARBA00015422"/>
    </source>
</evidence>
<dbReference type="InterPro" id="IPR053939">
    <property type="entry name" value="UTP25_C"/>
</dbReference>
<dbReference type="Gene3D" id="3.40.50.300">
    <property type="entry name" value="P-loop containing nucleotide triphosphate hydrolases"/>
    <property type="match status" value="1"/>
</dbReference>
<feature type="domain" description="UTP25 NTP hydrolase-like" evidence="13">
    <location>
        <begin position="252"/>
        <end position="509"/>
    </location>
</feature>
<name>A0A8J8WKH2_9EURO</name>
<evidence type="ECO:0000256" key="7">
    <source>
        <dbReference type="ARBA" id="ARBA00022552"/>
    </source>
</evidence>
<feature type="region of interest" description="Disordered" evidence="11">
    <location>
        <begin position="1"/>
        <end position="171"/>
    </location>
</feature>
<keyword evidence="6 10" id="KW-0690">Ribosome biogenesis</keyword>
<gene>
    <name evidence="14" type="ORF">PECM_003382</name>
</gene>
<feature type="compositionally biased region" description="Acidic residues" evidence="11">
    <location>
        <begin position="57"/>
        <end position="79"/>
    </location>
</feature>
<evidence type="ECO:0000313" key="14">
    <source>
        <dbReference type="EMBL" id="KAF7720062.1"/>
    </source>
</evidence>
<dbReference type="GO" id="GO:0032040">
    <property type="term" value="C:small-subunit processome"/>
    <property type="evidence" value="ECO:0007669"/>
    <property type="project" value="TreeGrafter"/>
</dbReference>
<dbReference type="GO" id="GO:0019843">
    <property type="term" value="F:rRNA binding"/>
    <property type="evidence" value="ECO:0007669"/>
    <property type="project" value="TreeGrafter"/>
</dbReference>
<evidence type="ECO:0000256" key="8">
    <source>
        <dbReference type="ARBA" id="ARBA00023242"/>
    </source>
</evidence>
<dbReference type="GO" id="GO:0000462">
    <property type="term" value="P:maturation of SSU-rRNA from tricistronic rRNA transcript (SSU-rRNA, 5.8S rRNA, LSU-rRNA)"/>
    <property type="evidence" value="ECO:0007669"/>
    <property type="project" value="TreeGrafter"/>
</dbReference>
<comment type="function">
    <text evidence="1 10">DEAD-box RNA helicase-like protein required for pre-18S rRNA processing, specifically at sites A0, A1, and A2.</text>
</comment>
<keyword evidence="15" id="KW-1185">Reference proteome</keyword>
<dbReference type="InterPro" id="IPR010678">
    <property type="entry name" value="UTP25"/>
</dbReference>
<feature type="domain" description="UTP25 C-terminal" evidence="12">
    <location>
        <begin position="525"/>
        <end position="718"/>
    </location>
</feature>
<feature type="compositionally biased region" description="Basic residues" evidence="11">
    <location>
        <begin position="1"/>
        <end position="12"/>
    </location>
</feature>
<evidence type="ECO:0000259" key="13">
    <source>
        <dbReference type="Pfam" id="PF22916"/>
    </source>
</evidence>
<keyword evidence="9 10" id="KW-0687">Ribonucleoprotein</keyword>
<dbReference type="OrthoDB" id="10264378at2759"/>
<organism evidence="14 15">
    <name type="scientific">Penicillium ucsense</name>
    <dbReference type="NCBI Taxonomy" id="2839758"/>
    <lineage>
        <taxon>Eukaryota</taxon>
        <taxon>Fungi</taxon>
        <taxon>Dikarya</taxon>
        <taxon>Ascomycota</taxon>
        <taxon>Pezizomycotina</taxon>
        <taxon>Eurotiomycetes</taxon>
        <taxon>Eurotiomycetidae</taxon>
        <taxon>Eurotiales</taxon>
        <taxon>Aspergillaceae</taxon>
        <taxon>Penicillium</taxon>
    </lineage>
</organism>
<dbReference type="InterPro" id="IPR027417">
    <property type="entry name" value="P-loop_NTPase"/>
</dbReference>
<evidence type="ECO:0000256" key="6">
    <source>
        <dbReference type="ARBA" id="ARBA00022517"/>
    </source>
</evidence>
<proteinExistence type="inferred from homology"/>
<feature type="compositionally biased region" description="Acidic residues" evidence="11">
    <location>
        <begin position="123"/>
        <end position="157"/>
    </location>
</feature>
<evidence type="ECO:0000256" key="9">
    <source>
        <dbReference type="ARBA" id="ARBA00023274"/>
    </source>
</evidence>
<comment type="caution">
    <text evidence="14">The sequence shown here is derived from an EMBL/GenBank/DDBJ whole genome shotgun (WGS) entry which is preliminary data.</text>
</comment>
<dbReference type="GO" id="GO:0034511">
    <property type="term" value="F:U3 snoRNA binding"/>
    <property type="evidence" value="ECO:0007669"/>
    <property type="project" value="InterPro"/>
</dbReference>
<accession>A0A8J8WKH2</accession>
<evidence type="ECO:0000256" key="10">
    <source>
        <dbReference type="RuleBase" id="RU365070"/>
    </source>
</evidence>
<evidence type="ECO:0000259" key="12">
    <source>
        <dbReference type="Pfam" id="PF06862"/>
    </source>
</evidence>
<evidence type="ECO:0000256" key="2">
    <source>
        <dbReference type="ARBA" id="ARBA00004604"/>
    </source>
</evidence>
<dbReference type="EMBL" id="WIWV01000002">
    <property type="protein sequence ID" value="KAF7720062.1"/>
    <property type="molecule type" value="Genomic_DNA"/>
</dbReference>
<evidence type="ECO:0000256" key="4">
    <source>
        <dbReference type="ARBA" id="ARBA00011192"/>
    </source>
</evidence>
<dbReference type="FunFam" id="3.40.50.300:FF:002356">
    <property type="entry name" value="U3 small nucleolar RNA-associated protein 25"/>
    <property type="match status" value="1"/>
</dbReference>
<dbReference type="InterPro" id="IPR053940">
    <property type="entry name" value="UTP25_NTPase-like"/>
</dbReference>
<keyword evidence="7 10" id="KW-0698">rRNA processing</keyword>
<dbReference type="PANTHER" id="PTHR12933">
    <property type="entry name" value="ORF PROTEIN-RELATED"/>
    <property type="match status" value="1"/>
</dbReference>
<evidence type="ECO:0000313" key="15">
    <source>
        <dbReference type="Proteomes" id="UP000631181"/>
    </source>
</evidence>
<protein>
    <recommendedName>
        <fullName evidence="5 10">U3 small nucleolar RNA-associated protein 25</fullName>
        <shortName evidence="10">U3 snoRNA-associated protein 25</shortName>
    </recommendedName>
</protein>
<dbReference type="PANTHER" id="PTHR12933:SF0">
    <property type="entry name" value="U3 SMALL NUCLEOLAR RNA-ASSOCIATED PROTEIN 25 HOMOLOG"/>
    <property type="match status" value="1"/>
</dbReference>
<reference evidence="14" key="1">
    <citation type="journal article" date="2020" name="Front. Microbiol.">
        <title>Gene regulatory networks of Penicillium echinulatum 2HH and Penicillium oxalicum 114-2 inferred by a computational biology approach.</title>
        <authorList>
            <person name="Lenz A.R."/>
            <person name="Galan-Vasquez E."/>
            <person name="Balbinot E."/>
            <person name="De Abreu F.P."/>
            <person name="De Oliveira N.S."/>
            <person name="Da Rosa L.O."/>
            <person name="De Avila E Silva S."/>
            <person name="Camassola M."/>
            <person name="Dillon A.J.P."/>
            <person name="Perez-Rueda E."/>
        </authorList>
    </citation>
    <scope>NUCLEOTIDE SEQUENCE</scope>
    <source>
        <strain evidence="14">S1M29</strain>
    </source>
</reference>
<evidence type="ECO:0000256" key="1">
    <source>
        <dbReference type="ARBA" id="ARBA00002883"/>
    </source>
</evidence>
<dbReference type="AlphaFoldDB" id="A0A8J8WKH2"/>
<evidence type="ECO:0000256" key="11">
    <source>
        <dbReference type="SAM" id="MobiDB-lite"/>
    </source>
</evidence>
<dbReference type="Proteomes" id="UP000631181">
    <property type="component" value="Unassembled WGS sequence"/>
</dbReference>